<feature type="domain" description="Penicillin-binding protein transpeptidase" evidence="4">
    <location>
        <begin position="272"/>
        <end position="575"/>
    </location>
</feature>
<keyword evidence="3" id="KW-1133">Transmembrane helix</keyword>
<dbReference type="Gene3D" id="3.30.450.330">
    <property type="match status" value="1"/>
</dbReference>
<dbReference type="Gene3D" id="3.40.710.10">
    <property type="entry name" value="DD-peptidase/beta-lactamase superfamily"/>
    <property type="match status" value="1"/>
</dbReference>
<accession>A0A1G1XRB3</accession>
<dbReference type="SUPFAM" id="SSF56519">
    <property type="entry name" value="Penicillin binding protein dimerisation domain"/>
    <property type="match status" value="1"/>
</dbReference>
<evidence type="ECO:0000256" key="2">
    <source>
        <dbReference type="ARBA" id="ARBA00023136"/>
    </source>
</evidence>
<evidence type="ECO:0000259" key="5">
    <source>
        <dbReference type="Pfam" id="PF03717"/>
    </source>
</evidence>
<dbReference type="PANTHER" id="PTHR30627:SF1">
    <property type="entry name" value="PEPTIDOGLYCAN D,D-TRANSPEPTIDASE FTSI"/>
    <property type="match status" value="1"/>
</dbReference>
<dbReference type="EMBL" id="MHIA01000011">
    <property type="protein sequence ID" value="OGY42568.1"/>
    <property type="molecule type" value="Genomic_DNA"/>
</dbReference>
<dbReference type="InterPro" id="IPR001460">
    <property type="entry name" value="PCN-bd_Tpept"/>
</dbReference>
<keyword evidence="2 3" id="KW-0472">Membrane</keyword>
<evidence type="ECO:0000256" key="3">
    <source>
        <dbReference type="SAM" id="Phobius"/>
    </source>
</evidence>
<dbReference type="Pfam" id="PF00905">
    <property type="entry name" value="Transpeptidase"/>
    <property type="match status" value="1"/>
</dbReference>
<sequence length="593" mass="65707">MLDLTRWKNKKKIIGQRELEPRIKMLAICLALSALFVIGKLFDLQVLKFDFYAALASDQHEVYKKLFPERGSIYVKDKGSSILASEENLYPLAINKDYNLVYAQPKFLDKDPLEIAKQLAPLLEMKEEDLLAKLAKEGDPYEPLKHKVEDSQAEVINNLKIAGIKTTKETFRFYPEKNIGANVLGYVGFADDGTKKGYYGAEGYFNKELGGRQGEIQSEKDITGTLISIGEKKFISAQDGDDIVLTLDKTVQFEVCSRLNEHTKIIEADSAAAVVMNPQTGEIIALCSYPDFDPNEYNKAVDLGAFNNRAIFEAYEPGSIFKPITMAAALDLGKITPETTYIDEGFVKIDEFTIRNADKKAHGKKTMTEVLESSLNTGAIFAVRQIEKKDFRKYVEKFGFGQKIGIQLATESAGDIDSLQKKGDIYFATASFGQGIMATPLQMVQAFAAIANGGKLVKPYIVEEIRKSEGIVIKTERPKPVQIISSRTATLLSGMLVSVVKNGQGKKATIPGYYLAGKSGTAQVADNVHGGYLPNKTNHSFIGFAPIKDPIFVMIIKFENPKKGSFAESTSMPLFSRLGKFLMDYYHVVPDDL</sequence>
<dbReference type="SUPFAM" id="SSF56601">
    <property type="entry name" value="beta-lactamase/transpeptidase-like"/>
    <property type="match status" value="1"/>
</dbReference>
<dbReference type="Proteomes" id="UP000176260">
    <property type="component" value="Unassembled WGS sequence"/>
</dbReference>
<comment type="caution">
    <text evidence="6">The sequence shown here is derived from an EMBL/GenBank/DDBJ whole genome shotgun (WGS) entry which is preliminary data.</text>
</comment>
<dbReference type="InterPro" id="IPR050515">
    <property type="entry name" value="Beta-lactam/transpept"/>
</dbReference>
<dbReference type="InterPro" id="IPR005311">
    <property type="entry name" value="PBP_dimer"/>
</dbReference>
<organism evidence="6 7">
    <name type="scientific">Candidatus Buchananbacteria bacterium RBG_13_39_9</name>
    <dbReference type="NCBI Taxonomy" id="1797531"/>
    <lineage>
        <taxon>Bacteria</taxon>
        <taxon>Candidatus Buchananiibacteriota</taxon>
    </lineage>
</organism>
<gene>
    <name evidence="6" type="ORF">A2Y67_02625</name>
</gene>
<keyword evidence="3" id="KW-0812">Transmembrane</keyword>
<evidence type="ECO:0000313" key="6">
    <source>
        <dbReference type="EMBL" id="OGY42568.1"/>
    </source>
</evidence>
<dbReference type="InterPro" id="IPR036138">
    <property type="entry name" value="PBP_dimer_sf"/>
</dbReference>
<dbReference type="GO" id="GO:0005886">
    <property type="term" value="C:plasma membrane"/>
    <property type="evidence" value="ECO:0007669"/>
    <property type="project" value="TreeGrafter"/>
</dbReference>
<dbReference type="GO" id="GO:0008658">
    <property type="term" value="F:penicillin binding"/>
    <property type="evidence" value="ECO:0007669"/>
    <property type="project" value="InterPro"/>
</dbReference>
<reference evidence="6 7" key="1">
    <citation type="journal article" date="2016" name="Nat. Commun.">
        <title>Thousands of microbial genomes shed light on interconnected biogeochemical processes in an aquifer system.</title>
        <authorList>
            <person name="Anantharaman K."/>
            <person name="Brown C.T."/>
            <person name="Hug L.A."/>
            <person name="Sharon I."/>
            <person name="Castelle C.J."/>
            <person name="Probst A.J."/>
            <person name="Thomas B.C."/>
            <person name="Singh A."/>
            <person name="Wilkins M.J."/>
            <person name="Karaoz U."/>
            <person name="Brodie E.L."/>
            <person name="Williams K.H."/>
            <person name="Hubbard S.S."/>
            <person name="Banfield J.F."/>
        </authorList>
    </citation>
    <scope>NUCLEOTIDE SEQUENCE [LARGE SCALE GENOMIC DNA]</scope>
</reference>
<comment type="subcellular location">
    <subcellularLocation>
        <location evidence="1">Membrane</location>
    </subcellularLocation>
</comment>
<protein>
    <recommendedName>
        <fullName evidence="8">Penicillin-binding protein transpeptidase domain-containing protein</fullName>
    </recommendedName>
</protein>
<dbReference type="Gene3D" id="3.90.1310.10">
    <property type="entry name" value="Penicillin-binding protein 2a (Domain 2)"/>
    <property type="match status" value="1"/>
</dbReference>
<name>A0A1G1XRB3_9BACT</name>
<dbReference type="GO" id="GO:0071555">
    <property type="term" value="P:cell wall organization"/>
    <property type="evidence" value="ECO:0007669"/>
    <property type="project" value="TreeGrafter"/>
</dbReference>
<dbReference type="PANTHER" id="PTHR30627">
    <property type="entry name" value="PEPTIDOGLYCAN D,D-TRANSPEPTIDASE"/>
    <property type="match status" value="1"/>
</dbReference>
<evidence type="ECO:0000313" key="7">
    <source>
        <dbReference type="Proteomes" id="UP000176260"/>
    </source>
</evidence>
<evidence type="ECO:0000259" key="4">
    <source>
        <dbReference type="Pfam" id="PF00905"/>
    </source>
</evidence>
<dbReference type="AlphaFoldDB" id="A0A1G1XRB3"/>
<feature type="domain" description="Penicillin-binding protein dimerisation" evidence="5">
    <location>
        <begin position="68"/>
        <end position="227"/>
    </location>
</feature>
<proteinExistence type="predicted"/>
<evidence type="ECO:0008006" key="8">
    <source>
        <dbReference type="Google" id="ProtNLM"/>
    </source>
</evidence>
<evidence type="ECO:0000256" key="1">
    <source>
        <dbReference type="ARBA" id="ARBA00004370"/>
    </source>
</evidence>
<dbReference type="Pfam" id="PF03717">
    <property type="entry name" value="PBP_dimer"/>
    <property type="match status" value="1"/>
</dbReference>
<feature type="transmembrane region" description="Helical" evidence="3">
    <location>
        <begin position="21"/>
        <end position="42"/>
    </location>
</feature>
<dbReference type="InterPro" id="IPR012338">
    <property type="entry name" value="Beta-lactam/transpept-like"/>
</dbReference>